<dbReference type="Pfam" id="PF12796">
    <property type="entry name" value="Ank_2"/>
    <property type="match status" value="1"/>
</dbReference>
<reference evidence="5 6" key="1">
    <citation type="journal article" date="2018" name="Science">
        <title>The opium poppy genome and morphinan production.</title>
        <authorList>
            <person name="Guo L."/>
            <person name="Winzer T."/>
            <person name="Yang X."/>
            <person name="Li Y."/>
            <person name="Ning Z."/>
            <person name="He Z."/>
            <person name="Teodor R."/>
            <person name="Lu Y."/>
            <person name="Bowser T.A."/>
            <person name="Graham I.A."/>
            <person name="Ye K."/>
        </authorList>
    </citation>
    <scope>NUCLEOTIDE SEQUENCE [LARGE SCALE GENOMIC DNA]</scope>
    <source>
        <strain evidence="6">cv. HN1</strain>
        <tissue evidence="5">Leaves</tissue>
    </source>
</reference>
<dbReference type="InterPro" id="IPR002110">
    <property type="entry name" value="Ankyrin_rpt"/>
</dbReference>
<dbReference type="InterPro" id="IPR026961">
    <property type="entry name" value="PGG_dom"/>
</dbReference>
<organism evidence="5 6">
    <name type="scientific">Papaver somniferum</name>
    <name type="common">Opium poppy</name>
    <dbReference type="NCBI Taxonomy" id="3469"/>
    <lineage>
        <taxon>Eukaryota</taxon>
        <taxon>Viridiplantae</taxon>
        <taxon>Streptophyta</taxon>
        <taxon>Embryophyta</taxon>
        <taxon>Tracheophyta</taxon>
        <taxon>Spermatophyta</taxon>
        <taxon>Magnoliopsida</taxon>
        <taxon>Ranunculales</taxon>
        <taxon>Papaveraceae</taxon>
        <taxon>Papaveroideae</taxon>
        <taxon>Papaver</taxon>
    </lineage>
</organism>
<evidence type="ECO:0000256" key="3">
    <source>
        <dbReference type="SAM" id="Phobius"/>
    </source>
</evidence>
<dbReference type="PROSITE" id="PS50088">
    <property type="entry name" value="ANK_REPEAT"/>
    <property type="match status" value="1"/>
</dbReference>
<dbReference type="EMBL" id="CM010716">
    <property type="protein sequence ID" value="RZC50193.1"/>
    <property type="molecule type" value="Genomic_DNA"/>
</dbReference>
<dbReference type="AlphaFoldDB" id="A0A4Y7IMS3"/>
<feature type="transmembrane region" description="Helical" evidence="3">
    <location>
        <begin position="535"/>
        <end position="554"/>
    </location>
</feature>
<gene>
    <name evidence="5" type="ORF">C5167_018619</name>
</gene>
<keyword evidence="3" id="KW-0812">Transmembrane</keyword>
<evidence type="ECO:0000259" key="4">
    <source>
        <dbReference type="Pfam" id="PF13962"/>
    </source>
</evidence>
<dbReference type="Gramene" id="RZC50193">
    <property type="protein sequence ID" value="RZC50193"/>
    <property type="gene ID" value="C5167_018619"/>
</dbReference>
<evidence type="ECO:0000256" key="1">
    <source>
        <dbReference type="PROSITE-ProRule" id="PRU00023"/>
    </source>
</evidence>
<sequence>MSTTSGTSTDLSFSVPPLPLVRSPPPPAPPLPPARFWANKWQRFRRSSTTHAPPAPPPVPGPSRNLYRPYSGNKRRPLKYLKLYKLVIKGELDQAKEFFQRDREAITAGITKSSETALHVATRSGHTHFVEELVRMMSAKDLEIKDFNNGDTALHTAAIAGNIQAARAMVEKNPNLPQIRNKMGWIPLSSAAYCSSNKQKDMMEYLLSVTKHGANRSPFYGRSGGELICTITRAGRYGIAKKLIHEYPNLATDKDKHGICALEVLAEMSYAFQSGSQLSAWQRFIYPYINVDLPVSISREDTDLPTTRGRKSIMNKFLSVTYFTEVFQWTKDVLWQGVKQLVPGSKKVYKKKLMHKQALDLVKCICEKISEVSYSEISDVLTSTNILGKAITSGTVEVVAECIQTFPDLIWIKMNKRNLFEIAIEERHERIFNLVCEMDEVKKTFVYLRDETSGNTILHLAAKLAPPAQLNSVSCVALQMQRELQWYKEVEKISLPINKVIRNKDGKIPQALFREQHKELLMKGVDWMKGTAESCMLVATLIATVVFAAAFTVPGGNYDSDSNNKGIPIFLHEVSFMVFAVTDSLALFSSVTSILMFLSILTSRFREEDFLESLPRRLMIGLATLFFSIITMMVAFSATLAIAIGPKFGWFPIPLALMACVPVTLFAFLHFHLFFEIAWSTYRPALFRRHKMLY</sequence>
<dbReference type="Pfam" id="PF13962">
    <property type="entry name" value="PGG"/>
    <property type="match status" value="1"/>
</dbReference>
<feature type="transmembrane region" description="Helical" evidence="3">
    <location>
        <begin position="656"/>
        <end position="682"/>
    </location>
</feature>
<evidence type="ECO:0000313" key="6">
    <source>
        <dbReference type="Proteomes" id="UP000316621"/>
    </source>
</evidence>
<feature type="transmembrane region" description="Helical" evidence="3">
    <location>
        <begin position="574"/>
        <end position="598"/>
    </location>
</feature>
<dbReference type="STRING" id="3469.A0A4Y7IMS3"/>
<evidence type="ECO:0000313" key="5">
    <source>
        <dbReference type="EMBL" id="RZC50193.1"/>
    </source>
</evidence>
<dbReference type="OrthoDB" id="1925304at2759"/>
<feature type="compositionally biased region" description="Polar residues" evidence="2">
    <location>
        <begin position="1"/>
        <end position="12"/>
    </location>
</feature>
<feature type="domain" description="PGG" evidence="4">
    <location>
        <begin position="526"/>
        <end position="641"/>
    </location>
</feature>
<name>A0A4Y7IMS3_PAPSO</name>
<feature type="region of interest" description="Disordered" evidence="2">
    <location>
        <begin position="1"/>
        <end position="34"/>
    </location>
</feature>
<keyword evidence="3" id="KW-1133">Transmembrane helix</keyword>
<dbReference type="SMART" id="SM00248">
    <property type="entry name" value="ANK"/>
    <property type="match status" value="3"/>
</dbReference>
<feature type="transmembrane region" description="Helical" evidence="3">
    <location>
        <begin position="618"/>
        <end position="644"/>
    </location>
</feature>
<evidence type="ECO:0000256" key="2">
    <source>
        <dbReference type="SAM" id="MobiDB-lite"/>
    </source>
</evidence>
<keyword evidence="3" id="KW-0472">Membrane</keyword>
<dbReference type="Gene3D" id="1.25.40.20">
    <property type="entry name" value="Ankyrin repeat-containing domain"/>
    <property type="match status" value="1"/>
</dbReference>
<feature type="compositionally biased region" description="Pro residues" evidence="2">
    <location>
        <begin position="16"/>
        <end position="33"/>
    </location>
</feature>
<feature type="region of interest" description="Disordered" evidence="2">
    <location>
        <begin position="46"/>
        <end position="71"/>
    </location>
</feature>
<dbReference type="Proteomes" id="UP000316621">
    <property type="component" value="Chromosome 2"/>
</dbReference>
<keyword evidence="6" id="KW-1185">Reference proteome</keyword>
<dbReference type="SUPFAM" id="SSF48403">
    <property type="entry name" value="Ankyrin repeat"/>
    <property type="match status" value="1"/>
</dbReference>
<proteinExistence type="predicted"/>
<accession>A0A4Y7IMS3</accession>
<protein>
    <recommendedName>
        <fullName evidence="4">PGG domain-containing protein</fullName>
    </recommendedName>
</protein>
<dbReference type="PROSITE" id="PS50297">
    <property type="entry name" value="ANK_REP_REGION"/>
    <property type="match status" value="1"/>
</dbReference>
<keyword evidence="1" id="KW-0040">ANK repeat</keyword>
<dbReference type="InterPro" id="IPR036770">
    <property type="entry name" value="Ankyrin_rpt-contain_sf"/>
</dbReference>
<dbReference type="PANTHER" id="PTHR24177">
    <property type="entry name" value="CASKIN"/>
    <property type="match status" value="1"/>
</dbReference>
<dbReference type="OMA" id="CICAQIS"/>
<dbReference type="PANTHER" id="PTHR24177:SF365">
    <property type="entry name" value="ANKYRIN REPEAT-CONTAINING PROTEIN NPR4-LIKE ISOFORM X1"/>
    <property type="match status" value="1"/>
</dbReference>
<dbReference type="GO" id="GO:0016020">
    <property type="term" value="C:membrane"/>
    <property type="evidence" value="ECO:0007669"/>
    <property type="project" value="TreeGrafter"/>
</dbReference>
<feature type="repeat" description="ANK" evidence="1">
    <location>
        <begin position="149"/>
        <end position="181"/>
    </location>
</feature>